<dbReference type="Gene3D" id="3.10.350.10">
    <property type="entry name" value="LysM domain"/>
    <property type="match status" value="2"/>
</dbReference>
<feature type="region of interest" description="Disordered" evidence="1">
    <location>
        <begin position="140"/>
        <end position="168"/>
    </location>
</feature>
<gene>
    <name evidence="3" type="ORF">FTRO_0070560</name>
</gene>
<feature type="domain" description="LysM" evidence="2">
    <location>
        <begin position="30"/>
        <end position="74"/>
    </location>
</feature>
<dbReference type="Pfam" id="PF01476">
    <property type="entry name" value="LysM"/>
    <property type="match status" value="2"/>
</dbReference>
<dbReference type="InterPro" id="IPR036779">
    <property type="entry name" value="LysM_dom_sf"/>
</dbReference>
<feature type="region of interest" description="Disordered" evidence="1">
    <location>
        <begin position="233"/>
        <end position="254"/>
    </location>
</feature>
<sequence length="345" mass="35661">MNVKKQLLIAAGLAGSVAAGQHAVSADQVQKHTVANGETLSALASRFNTTVAQLASDNQIQNVDQIYQGQELIIGVANTNATSQNATTQTTENTYRVQAGDNLWTLAQKFGLSVDQLAQENNIKDANQIFVGQTLSVNKNGSQTSSQSAQTSTSQSVSSQTAASQAPLSQSVSSQAAVSQAPASQSVSSQTAASQAPVSQSVSSQAAVSQAPASQSASSQVAASQAPASQTASSQVAVSEAPASQAAPTPVTSQQSQAVQVSNLDYNQAEQQALQTIIMKESGGNVNATNGIYFGIGQLSPTLRARYGGNSTDYQDQLQAMKAYIAARYGTAQAALAHHLQYGWY</sequence>
<evidence type="ECO:0000313" key="3">
    <source>
        <dbReference type="EMBL" id="GAP04693.1"/>
    </source>
</evidence>
<evidence type="ECO:0000256" key="1">
    <source>
        <dbReference type="SAM" id="MobiDB-lite"/>
    </source>
</evidence>
<proteinExistence type="predicted"/>
<name>A0A3F3HHD4_9LACO</name>
<dbReference type="SMART" id="SM00257">
    <property type="entry name" value="LysM"/>
    <property type="match status" value="2"/>
</dbReference>
<dbReference type="PROSITE" id="PS51782">
    <property type="entry name" value="LYSM"/>
    <property type="match status" value="2"/>
</dbReference>
<dbReference type="GO" id="GO:0008932">
    <property type="term" value="F:lytic endotransglycosylase activity"/>
    <property type="evidence" value="ECO:0007669"/>
    <property type="project" value="TreeGrafter"/>
</dbReference>
<dbReference type="PANTHER" id="PTHR33734">
    <property type="entry name" value="LYSM DOMAIN-CONTAINING GPI-ANCHORED PROTEIN 2"/>
    <property type="match status" value="1"/>
</dbReference>
<dbReference type="RefSeq" id="WP_059394054.1">
    <property type="nucleotide sequence ID" value="NZ_DF968084.1"/>
</dbReference>
<dbReference type="CDD" id="cd00118">
    <property type="entry name" value="LysM"/>
    <property type="match status" value="2"/>
</dbReference>
<dbReference type="Proteomes" id="UP000064514">
    <property type="component" value="Unassembled WGS sequence"/>
</dbReference>
<dbReference type="STRING" id="709323.GCA_001047135_01255"/>
<dbReference type="EMBL" id="DF968084">
    <property type="protein sequence ID" value="GAP04693.1"/>
    <property type="molecule type" value="Genomic_DNA"/>
</dbReference>
<feature type="domain" description="LysM" evidence="2">
    <location>
        <begin position="93"/>
        <end position="137"/>
    </location>
</feature>
<dbReference type="SUPFAM" id="SSF54106">
    <property type="entry name" value="LysM domain"/>
    <property type="match status" value="2"/>
</dbReference>
<dbReference type="AlphaFoldDB" id="A0A3F3HHD4"/>
<organism evidence="3">
    <name type="scientific">Fructobacillus tropaeoli</name>
    <dbReference type="NCBI Taxonomy" id="709323"/>
    <lineage>
        <taxon>Bacteria</taxon>
        <taxon>Bacillati</taxon>
        <taxon>Bacillota</taxon>
        <taxon>Bacilli</taxon>
        <taxon>Lactobacillales</taxon>
        <taxon>Lactobacillaceae</taxon>
        <taxon>Fructobacillus</taxon>
    </lineage>
</organism>
<evidence type="ECO:0000259" key="2">
    <source>
        <dbReference type="PROSITE" id="PS51782"/>
    </source>
</evidence>
<dbReference type="InterPro" id="IPR018392">
    <property type="entry name" value="LysM"/>
</dbReference>
<dbReference type="PANTHER" id="PTHR33734:SF22">
    <property type="entry name" value="MEMBRANE-BOUND LYTIC MUREIN TRANSGLYCOSYLASE D"/>
    <property type="match status" value="1"/>
</dbReference>
<feature type="compositionally biased region" description="Low complexity" evidence="1">
    <location>
        <begin position="142"/>
        <end position="168"/>
    </location>
</feature>
<accession>A0A3F3HHD4</accession>
<protein>
    <recommendedName>
        <fullName evidence="2">LysM domain-containing protein</fullName>
    </recommendedName>
</protein>
<reference evidence="3" key="1">
    <citation type="journal article" date="2015" name="BMC Genomics">
        <title>Comparative genomics of Fructobacillus spp. and Leuconostoc spp. reveals niche-specific evolution of Fructobacillus spp.</title>
        <authorList>
            <person name="Endo A."/>
            <person name="Tanizawa Y."/>
            <person name="Tanaka N."/>
            <person name="Maeno S."/>
            <person name="Kumar H."/>
            <person name="Shiwa Y."/>
            <person name="Okada S."/>
            <person name="Yoshikawa H."/>
            <person name="Dicks L."/>
            <person name="Nakagawa J."/>
            <person name="Arita M."/>
        </authorList>
    </citation>
    <scope>NUCLEOTIDE SEQUENCE [LARGE SCALE GENOMIC DNA]</scope>
    <source>
        <strain evidence="3">F214-1</strain>
    </source>
</reference>